<accession>A0ABR4PD38</accession>
<proteinExistence type="inferred from homology"/>
<comment type="caution">
    <text evidence="2">The sequence shown here is derived from an EMBL/GenBank/DDBJ whole genome shotgun (WGS) entry which is preliminary data.</text>
</comment>
<dbReference type="SUPFAM" id="SSF56266">
    <property type="entry name" value="DmpA/ArgJ-like"/>
    <property type="match status" value="1"/>
</dbReference>
<evidence type="ECO:0000313" key="3">
    <source>
        <dbReference type="Proteomes" id="UP001629113"/>
    </source>
</evidence>
<dbReference type="Pfam" id="PF03576">
    <property type="entry name" value="Peptidase_S58"/>
    <property type="match status" value="1"/>
</dbReference>
<dbReference type="Gene3D" id="3.60.70.12">
    <property type="entry name" value="L-amino peptidase D-ALA esterase/amidase"/>
    <property type="match status" value="1"/>
</dbReference>
<dbReference type="EMBL" id="JBFCZG010000006">
    <property type="protein sequence ID" value="KAL3421190.1"/>
    <property type="molecule type" value="Genomic_DNA"/>
</dbReference>
<protein>
    <submittedName>
        <fullName evidence="2">Peptidase family S58</fullName>
    </submittedName>
</protein>
<evidence type="ECO:0000256" key="1">
    <source>
        <dbReference type="ARBA" id="ARBA00007068"/>
    </source>
</evidence>
<sequence>MRVRVGQATIGKDASEFLKGVTVILPRDPDDIYVPCYAGLHVMNGNGEVTGCYQIKDWGYTNTPIALTNSCSLGVAYQGIWSWLLNRAREKNLSLNEVSHNYGTPIAGETADWWLNDVYQSMLVADDVKLAFDNALTQEEVQEGQFGGGASMTCHMFPGGTGTSSRVVKGGAGKDYTVGVLVQSNYGLKIDMQIAGVPVGKLLLKEKPEDGKVKSTPGGKADDGSIVIILITDAPMQPHQLNRLAQHCGIGLSQVGGHGTARTHSGDIFLALSNASNTNEVVESGHLNGVGVIESNSVDLVKNESMDTMFRAASEATEEAILNSMVAGRAGRTGTGGLFLEGFPVRRVQELLEKYRVVV</sequence>
<organism evidence="2 3">
    <name type="scientific">Phlyctema vagabunda</name>
    <dbReference type="NCBI Taxonomy" id="108571"/>
    <lineage>
        <taxon>Eukaryota</taxon>
        <taxon>Fungi</taxon>
        <taxon>Dikarya</taxon>
        <taxon>Ascomycota</taxon>
        <taxon>Pezizomycotina</taxon>
        <taxon>Leotiomycetes</taxon>
        <taxon>Helotiales</taxon>
        <taxon>Dermateaceae</taxon>
        <taxon>Phlyctema</taxon>
    </lineage>
</organism>
<keyword evidence="3" id="KW-1185">Reference proteome</keyword>
<reference evidence="2 3" key="1">
    <citation type="submission" date="2024-06" db="EMBL/GenBank/DDBJ databases">
        <title>Complete genome of Phlyctema vagabunda strain 19-DSS-EL-015.</title>
        <authorList>
            <person name="Fiorenzani C."/>
        </authorList>
    </citation>
    <scope>NUCLEOTIDE SEQUENCE [LARGE SCALE GENOMIC DNA]</scope>
    <source>
        <strain evidence="2 3">19-DSS-EL-015</strain>
    </source>
</reference>
<name>A0ABR4PD38_9HELO</name>
<dbReference type="Proteomes" id="UP001629113">
    <property type="component" value="Unassembled WGS sequence"/>
</dbReference>
<gene>
    <name evidence="2" type="ORF">PVAG01_07635</name>
</gene>
<dbReference type="PANTHER" id="PTHR36512">
    <property type="entry name" value="D-AMINOPEPTIDASE"/>
    <property type="match status" value="1"/>
</dbReference>
<dbReference type="InterPro" id="IPR016117">
    <property type="entry name" value="ArgJ-like_dom_sf"/>
</dbReference>
<dbReference type="InterPro" id="IPR005321">
    <property type="entry name" value="Peptidase_S58_DmpA"/>
</dbReference>
<comment type="similarity">
    <text evidence="1">Belongs to the peptidase S58 family.</text>
</comment>
<evidence type="ECO:0000313" key="2">
    <source>
        <dbReference type="EMBL" id="KAL3421190.1"/>
    </source>
</evidence>
<dbReference type="PANTHER" id="PTHR36512:SF3">
    <property type="entry name" value="BLR5678 PROTEIN"/>
    <property type="match status" value="1"/>
</dbReference>